<proteinExistence type="inferred from homology"/>
<evidence type="ECO:0000313" key="5">
    <source>
        <dbReference type="Proteomes" id="UP001358417"/>
    </source>
</evidence>
<dbReference type="SUPFAM" id="SSF69047">
    <property type="entry name" value="Hypothetical protein YjbJ"/>
    <property type="match status" value="1"/>
</dbReference>
<comment type="similarity">
    <text evidence="1">Belongs to the UPF0337 (CsbD) family.</text>
</comment>
<evidence type="ECO:0000259" key="3">
    <source>
        <dbReference type="Pfam" id="PF05532"/>
    </source>
</evidence>
<dbReference type="EMBL" id="JAVRRD010000002">
    <property type="protein sequence ID" value="KAK5063026.1"/>
    <property type="molecule type" value="Genomic_DNA"/>
</dbReference>
<evidence type="ECO:0000256" key="2">
    <source>
        <dbReference type="SAM" id="MobiDB-lite"/>
    </source>
</evidence>
<dbReference type="InterPro" id="IPR008462">
    <property type="entry name" value="CsbD"/>
</dbReference>
<protein>
    <recommendedName>
        <fullName evidence="3">CsbD-like domain-containing protein</fullName>
    </recommendedName>
</protein>
<evidence type="ECO:0000256" key="1">
    <source>
        <dbReference type="ARBA" id="ARBA00009129"/>
    </source>
</evidence>
<dbReference type="PANTHER" id="PTHR40460">
    <property type="entry name" value="CHROMOSOME 1, WHOLE GENOME SHOTGUN SEQUENCE"/>
    <property type="match status" value="1"/>
</dbReference>
<gene>
    <name evidence="4" type="ORF">LTR84_005102</name>
</gene>
<feature type="compositionally biased region" description="Basic and acidic residues" evidence="2">
    <location>
        <begin position="42"/>
        <end position="51"/>
    </location>
</feature>
<organism evidence="4 5">
    <name type="scientific">Exophiala bonariae</name>
    <dbReference type="NCBI Taxonomy" id="1690606"/>
    <lineage>
        <taxon>Eukaryota</taxon>
        <taxon>Fungi</taxon>
        <taxon>Dikarya</taxon>
        <taxon>Ascomycota</taxon>
        <taxon>Pezizomycotina</taxon>
        <taxon>Eurotiomycetes</taxon>
        <taxon>Chaetothyriomycetidae</taxon>
        <taxon>Chaetothyriales</taxon>
        <taxon>Herpotrichiellaceae</taxon>
        <taxon>Exophiala</taxon>
    </lineage>
</organism>
<keyword evidence="5" id="KW-1185">Reference proteome</keyword>
<sequence>MSSTDNTSTLKSVVDTATGYVQSGIASFTGSAGDTAKAEEYKNKGAAESDLSHAAAKAGPFTISSSGAPAKDNADRTQGQWDQTIGSAKETVGGLLGNENLKQQGREQNLQGQGQEAKGQLSDLGQGISDRVGGALGGAVAGLTGDREAQAKYADQHDEGKTRQRGVELDLDKQAKAQEKPTS</sequence>
<name>A0AAV9NNQ7_9EURO</name>
<evidence type="ECO:0000313" key="4">
    <source>
        <dbReference type="EMBL" id="KAK5063026.1"/>
    </source>
</evidence>
<feature type="compositionally biased region" description="Polar residues" evidence="2">
    <location>
        <begin position="100"/>
        <end position="114"/>
    </location>
</feature>
<reference evidence="4 5" key="1">
    <citation type="submission" date="2023-08" db="EMBL/GenBank/DDBJ databases">
        <title>Black Yeasts Isolated from many extreme environments.</title>
        <authorList>
            <person name="Coleine C."/>
            <person name="Stajich J.E."/>
            <person name="Selbmann L."/>
        </authorList>
    </citation>
    <scope>NUCLEOTIDE SEQUENCE [LARGE SCALE GENOMIC DNA]</scope>
    <source>
        <strain evidence="4 5">CCFEE 5792</strain>
    </source>
</reference>
<accession>A0AAV9NNQ7</accession>
<comment type="caution">
    <text evidence="4">The sequence shown here is derived from an EMBL/GenBank/DDBJ whole genome shotgun (WGS) entry which is preliminary data.</text>
</comment>
<dbReference type="PANTHER" id="PTHR40460:SF1">
    <property type="entry name" value="CSBD-LIKE DOMAIN-CONTAINING PROTEIN"/>
    <property type="match status" value="1"/>
</dbReference>
<dbReference type="Pfam" id="PF05532">
    <property type="entry name" value="CsbD"/>
    <property type="match status" value="1"/>
</dbReference>
<dbReference type="GeneID" id="89973280"/>
<feature type="compositionally biased region" description="Basic and acidic residues" evidence="2">
    <location>
        <begin position="145"/>
        <end position="183"/>
    </location>
</feature>
<feature type="compositionally biased region" description="Polar residues" evidence="2">
    <location>
        <begin position="76"/>
        <end position="86"/>
    </location>
</feature>
<dbReference type="RefSeq" id="XP_064711298.1">
    <property type="nucleotide sequence ID" value="XM_064848674.1"/>
</dbReference>
<feature type="domain" description="CsbD-like" evidence="3">
    <location>
        <begin position="75"/>
        <end position="123"/>
    </location>
</feature>
<feature type="region of interest" description="Disordered" evidence="2">
    <location>
        <begin position="42"/>
        <end position="183"/>
    </location>
</feature>
<dbReference type="Proteomes" id="UP001358417">
    <property type="component" value="Unassembled WGS sequence"/>
</dbReference>
<dbReference type="AlphaFoldDB" id="A0AAV9NNQ7"/>
<dbReference type="InterPro" id="IPR036629">
    <property type="entry name" value="YjbJ_sf"/>
</dbReference>